<name>A0ABW5DHS9_9HYPH</name>
<evidence type="ECO:0000313" key="2">
    <source>
        <dbReference type="EMBL" id="MFD2260657.1"/>
    </source>
</evidence>
<dbReference type="SUPFAM" id="SSF51658">
    <property type="entry name" value="Xylose isomerase-like"/>
    <property type="match status" value="1"/>
</dbReference>
<dbReference type="RefSeq" id="WP_345099764.1">
    <property type="nucleotide sequence ID" value="NZ_BAABGS010000070.1"/>
</dbReference>
<accession>A0ABW5DHS9</accession>
<sequence length="282" mass="30887">MTDLLAMERPPAINTYGYLWSHRADEAVAILASNGYREFELMLQPPHMSLDPQSAEARNLAAQVRDRSIVLHALNMPSLDQNLASAMPEMRSYTLDLFIRQIRLAGAIGARRIVVAPGRVSPLFPAPRDMLRQWLLDALAALLPVAKSEGVVLAIENLPIAALPRAADLLEFMEAIGPHPNLGICYDAANAHFVGEDPVEGIRLLRNHLQIIHFSDTGRQVWRHDMIGRGEIAFSPICKALSGIGWTGPLVLEIISPDREPLAAITGSHRALSGPEHSFGLT</sequence>
<keyword evidence="3" id="KW-1185">Reference proteome</keyword>
<dbReference type="Proteomes" id="UP001597373">
    <property type="component" value="Unassembled WGS sequence"/>
</dbReference>
<evidence type="ECO:0000313" key="3">
    <source>
        <dbReference type="Proteomes" id="UP001597373"/>
    </source>
</evidence>
<organism evidence="2 3">
    <name type="scientific">Chelativorans composti</name>
    <dbReference type="NCBI Taxonomy" id="768533"/>
    <lineage>
        <taxon>Bacteria</taxon>
        <taxon>Pseudomonadati</taxon>
        <taxon>Pseudomonadota</taxon>
        <taxon>Alphaproteobacteria</taxon>
        <taxon>Hyphomicrobiales</taxon>
        <taxon>Phyllobacteriaceae</taxon>
        <taxon>Chelativorans</taxon>
    </lineage>
</organism>
<dbReference type="InterPro" id="IPR013022">
    <property type="entry name" value="Xyl_isomerase-like_TIM-brl"/>
</dbReference>
<dbReference type="InterPro" id="IPR036237">
    <property type="entry name" value="Xyl_isomerase-like_sf"/>
</dbReference>
<reference evidence="3" key="1">
    <citation type="journal article" date="2019" name="Int. J. Syst. Evol. Microbiol.">
        <title>The Global Catalogue of Microorganisms (GCM) 10K type strain sequencing project: providing services to taxonomists for standard genome sequencing and annotation.</title>
        <authorList>
            <consortium name="The Broad Institute Genomics Platform"/>
            <consortium name="The Broad Institute Genome Sequencing Center for Infectious Disease"/>
            <person name="Wu L."/>
            <person name="Ma J."/>
        </authorList>
    </citation>
    <scope>NUCLEOTIDE SEQUENCE [LARGE SCALE GENOMIC DNA]</scope>
    <source>
        <strain evidence="3">KCTC 23707</strain>
    </source>
</reference>
<dbReference type="Pfam" id="PF01261">
    <property type="entry name" value="AP_endonuc_2"/>
    <property type="match status" value="1"/>
</dbReference>
<dbReference type="GO" id="GO:0016853">
    <property type="term" value="F:isomerase activity"/>
    <property type="evidence" value="ECO:0007669"/>
    <property type="project" value="UniProtKB-KW"/>
</dbReference>
<feature type="domain" description="Xylose isomerase-like TIM barrel" evidence="1">
    <location>
        <begin position="29"/>
        <end position="260"/>
    </location>
</feature>
<dbReference type="Gene3D" id="3.20.20.150">
    <property type="entry name" value="Divalent-metal-dependent TIM barrel enzymes"/>
    <property type="match status" value="1"/>
</dbReference>
<gene>
    <name evidence="2" type="ORF">ACFSMZ_12915</name>
</gene>
<dbReference type="PANTHER" id="PTHR12110">
    <property type="entry name" value="HYDROXYPYRUVATE ISOMERASE"/>
    <property type="match status" value="1"/>
</dbReference>
<dbReference type="InterPro" id="IPR050312">
    <property type="entry name" value="IolE/XylAMocC-like"/>
</dbReference>
<proteinExistence type="predicted"/>
<protein>
    <submittedName>
        <fullName evidence="2">Sugar phosphate isomerase/epimerase family protein</fullName>
    </submittedName>
</protein>
<dbReference type="PANTHER" id="PTHR12110:SF53">
    <property type="entry name" value="BLR5974 PROTEIN"/>
    <property type="match status" value="1"/>
</dbReference>
<evidence type="ECO:0000259" key="1">
    <source>
        <dbReference type="Pfam" id="PF01261"/>
    </source>
</evidence>
<comment type="caution">
    <text evidence="2">The sequence shown here is derived from an EMBL/GenBank/DDBJ whole genome shotgun (WGS) entry which is preliminary data.</text>
</comment>
<keyword evidence="2" id="KW-0413">Isomerase</keyword>
<dbReference type="EMBL" id="JBHUIR010000049">
    <property type="protein sequence ID" value="MFD2260657.1"/>
    <property type="molecule type" value="Genomic_DNA"/>
</dbReference>